<dbReference type="Proteomes" id="UP000254465">
    <property type="component" value="Unassembled WGS sequence"/>
</dbReference>
<reference evidence="1 2" key="1">
    <citation type="submission" date="2018-06" db="EMBL/GenBank/DDBJ databases">
        <authorList>
            <consortium name="Pathogen Informatics"/>
            <person name="Doyle S."/>
        </authorList>
    </citation>
    <scope>NUCLEOTIDE SEQUENCE [LARGE SCALE GENOMIC DNA]</scope>
    <source>
        <strain evidence="1 2">NCTC11296</strain>
    </source>
</reference>
<evidence type="ECO:0008006" key="3">
    <source>
        <dbReference type="Google" id="ProtNLM"/>
    </source>
</evidence>
<name>A0A377I4E7_AVIPA</name>
<organism evidence="1 2">
    <name type="scientific">Avibacterium paragallinarum</name>
    <name type="common">Haemophilus gallinarum</name>
    <dbReference type="NCBI Taxonomy" id="728"/>
    <lineage>
        <taxon>Bacteria</taxon>
        <taxon>Pseudomonadati</taxon>
        <taxon>Pseudomonadota</taxon>
        <taxon>Gammaproteobacteria</taxon>
        <taxon>Pasteurellales</taxon>
        <taxon>Pasteurellaceae</taxon>
        <taxon>Avibacterium</taxon>
    </lineage>
</organism>
<dbReference type="AlphaFoldDB" id="A0A377I4E7"/>
<sequence>MSDKIEQKVQGNNNNILGKNGDIKVIRSPVKVPIFYEFQNTCVDSIDVSSEIEYYLKNGWELIGSEPINGVVRRREKILYSPVKLRFRRTISS</sequence>
<dbReference type="RefSeq" id="WP_017807124.1">
    <property type="nucleotide sequence ID" value="NZ_PQVK01000133.1"/>
</dbReference>
<gene>
    <name evidence="1" type="ORF">NCTC11296_00026</name>
</gene>
<accession>A0A377I4E7</accession>
<evidence type="ECO:0000313" key="1">
    <source>
        <dbReference type="EMBL" id="STO70147.1"/>
    </source>
</evidence>
<dbReference type="EMBL" id="UGHK01000001">
    <property type="protein sequence ID" value="STO70147.1"/>
    <property type="molecule type" value="Genomic_DNA"/>
</dbReference>
<evidence type="ECO:0000313" key="2">
    <source>
        <dbReference type="Proteomes" id="UP000254465"/>
    </source>
</evidence>
<proteinExistence type="predicted"/>
<protein>
    <recommendedName>
        <fullName evidence="3">DUF1737 domain-containing protein</fullName>
    </recommendedName>
</protein>